<evidence type="ECO:0000313" key="4">
    <source>
        <dbReference type="EMBL" id="EFL47371.1"/>
    </source>
</evidence>
<dbReference type="EMBL" id="AEDO01000029">
    <property type="protein sequence ID" value="EFL46352.1"/>
    <property type="molecule type" value="Genomic_DNA"/>
</dbReference>
<proteinExistence type="predicted"/>
<evidence type="ECO:0000313" key="3">
    <source>
        <dbReference type="EMBL" id="EFL46352.1"/>
    </source>
</evidence>
<evidence type="ECO:0000256" key="1">
    <source>
        <dbReference type="SAM" id="MobiDB-lite"/>
    </source>
</evidence>
<comment type="caution">
    <text evidence="4">The sequence shown here is derived from an EMBL/GenBank/DDBJ whole genome shotgun (WGS) entry which is preliminary data.</text>
</comment>
<dbReference type="AlphaFoldDB" id="E1KME2"/>
<organism evidence="4 5">
    <name type="scientific">Prevotella disiens FB035-09AN</name>
    <dbReference type="NCBI Taxonomy" id="866771"/>
    <lineage>
        <taxon>Bacteria</taxon>
        <taxon>Pseudomonadati</taxon>
        <taxon>Bacteroidota</taxon>
        <taxon>Bacteroidia</taxon>
        <taxon>Bacteroidales</taxon>
        <taxon>Prevotellaceae</taxon>
        <taxon>Prevotella</taxon>
    </lineage>
</organism>
<dbReference type="eggNOG" id="COG5545">
    <property type="taxonomic scope" value="Bacteria"/>
</dbReference>
<dbReference type="Pfam" id="PF05272">
    <property type="entry name" value="VapE-like_dom"/>
    <property type="match status" value="1"/>
</dbReference>
<dbReference type="InterPro" id="IPR007936">
    <property type="entry name" value="VapE-like_dom"/>
</dbReference>
<dbReference type="PANTHER" id="PTHR34985">
    <property type="entry name" value="SLR0554 PROTEIN"/>
    <property type="match status" value="1"/>
</dbReference>
<evidence type="ECO:0000259" key="2">
    <source>
        <dbReference type="Pfam" id="PF05272"/>
    </source>
</evidence>
<name>E1KME2_9BACT</name>
<dbReference type="STRING" id="866771.HMPREF9296_0531"/>
<evidence type="ECO:0000313" key="5">
    <source>
        <dbReference type="Proteomes" id="UP000003610"/>
    </source>
</evidence>
<protein>
    <submittedName>
        <fullName evidence="4">Virulence-associated protein E</fullName>
    </submittedName>
</protein>
<dbReference type="EMBL" id="AEDO01000001">
    <property type="protein sequence ID" value="EFL47371.1"/>
    <property type="molecule type" value="Genomic_DNA"/>
</dbReference>
<dbReference type="Proteomes" id="UP000003610">
    <property type="component" value="Unassembled WGS sequence"/>
</dbReference>
<sequence length="502" mass="57249">MGLKSILSNSFLSKIREKFIANLRNIMQALSECLELSSSLHNFTLGNQTKHIMKRNADKGNSVDENNTPKQRKTSSKNGEIETYLSSYYEFRYNTVLGRTEYRSKEDAHFSKVGRYEINTLRRELDNDVGIITSSDNLYSIIESSFSPRVNPIQEYFNGLPLVDIGNSRGNYSGNSDSCIHGSSGNGNNEHNNHCDTSSFSLKVIPELASCVVVRNSDKWLPYLTKWLVAVVANAMDDRECRNHTCLVLTGEQGKFKTTFLDLLCPPALHGYSYTGKIYPQEKDTLTYIGQNLIVNIDDQLKALNKRDENELKNLITCPMVKYRMPYDKYVEEHPHLASFVASVNGNDFLTDPTGSRRFLPFEVLSIDIERAKAISMDSVYTEAKALLKSGFRYWFDDNEIVELYKESEDFQVQTAEMELLLRCFEKPTEDENYSLMTTTEILTYLGIYTHQPLVAKRMGEALKKAGYIKVSKRRNGSSPIYVYKIRKILPCPLLQTCSSQM</sequence>
<gene>
    <name evidence="4" type="ORF">HMPREF9296_0531</name>
    <name evidence="3" type="ORF">HMPREF9296_1303</name>
</gene>
<reference evidence="4 5" key="1">
    <citation type="submission" date="2010-08" db="EMBL/GenBank/DDBJ databases">
        <authorList>
            <person name="Durkin A.S."/>
            <person name="Madupu R."/>
            <person name="Torralba M."/>
            <person name="Gillis M."/>
            <person name="Methe B."/>
            <person name="Sutton G."/>
            <person name="Nelson K.E."/>
        </authorList>
    </citation>
    <scope>NUCLEOTIDE SEQUENCE [LARGE SCALE GENOMIC DNA]</scope>
    <source>
        <strain evidence="4 5">FB035-09AN</strain>
    </source>
</reference>
<feature type="domain" description="Virulence-associated protein E-like" evidence="2">
    <location>
        <begin position="223"/>
        <end position="410"/>
    </location>
</feature>
<accession>E1KME2</accession>
<dbReference type="PANTHER" id="PTHR34985:SF1">
    <property type="entry name" value="SLR0554 PROTEIN"/>
    <property type="match status" value="1"/>
</dbReference>
<feature type="region of interest" description="Disordered" evidence="1">
    <location>
        <begin position="57"/>
        <end position="79"/>
    </location>
</feature>